<dbReference type="InterPro" id="IPR013762">
    <property type="entry name" value="Integrase-like_cat_sf"/>
</dbReference>
<dbReference type="Proteomes" id="UP001161422">
    <property type="component" value="Unassembled WGS sequence"/>
</dbReference>
<reference evidence="6" key="1">
    <citation type="journal article" date="2014" name="Int. J. Syst. Evol. Microbiol.">
        <title>Complete genome sequence of Corynebacterium casei LMG S-19264T (=DSM 44701T), isolated from a smear-ripened cheese.</title>
        <authorList>
            <consortium name="US DOE Joint Genome Institute (JGI-PGF)"/>
            <person name="Walter F."/>
            <person name="Albersmeier A."/>
            <person name="Kalinowski J."/>
            <person name="Ruckert C."/>
        </authorList>
    </citation>
    <scope>NUCLEOTIDE SEQUENCE</scope>
    <source>
        <strain evidence="6">NBRC 101628</strain>
    </source>
</reference>
<dbReference type="SUPFAM" id="SSF56349">
    <property type="entry name" value="DNA breaking-rejoining enzymes"/>
    <property type="match status" value="1"/>
</dbReference>
<comment type="caution">
    <text evidence="6">The sequence shown here is derived from an EMBL/GenBank/DDBJ whole genome shotgun (WGS) entry which is preliminary data.</text>
</comment>
<dbReference type="GO" id="GO:0006310">
    <property type="term" value="P:DNA recombination"/>
    <property type="evidence" value="ECO:0007669"/>
    <property type="project" value="UniProtKB-KW"/>
</dbReference>
<dbReference type="InterPro" id="IPR010998">
    <property type="entry name" value="Integrase_recombinase_N"/>
</dbReference>
<dbReference type="RefSeq" id="WP_095506653.1">
    <property type="nucleotide sequence ID" value="NZ_BSNC01000002.1"/>
</dbReference>
<dbReference type="Gene3D" id="3.30.160.390">
    <property type="entry name" value="Integrase, DNA-binding domain"/>
    <property type="match status" value="1"/>
</dbReference>
<dbReference type="InterPro" id="IPR050808">
    <property type="entry name" value="Phage_Integrase"/>
</dbReference>
<evidence type="ECO:0000313" key="7">
    <source>
        <dbReference type="Proteomes" id="UP001161422"/>
    </source>
</evidence>
<organism evidence="6 7">
    <name type="scientific">Paraferrimonas sedimenticola</name>
    <dbReference type="NCBI Taxonomy" id="375674"/>
    <lineage>
        <taxon>Bacteria</taxon>
        <taxon>Pseudomonadati</taxon>
        <taxon>Pseudomonadota</taxon>
        <taxon>Gammaproteobacteria</taxon>
        <taxon>Alteromonadales</taxon>
        <taxon>Ferrimonadaceae</taxon>
        <taxon>Paraferrimonas</taxon>
    </lineage>
</organism>
<dbReference type="PANTHER" id="PTHR30629">
    <property type="entry name" value="PROPHAGE INTEGRASE"/>
    <property type="match status" value="1"/>
</dbReference>
<comment type="similarity">
    <text evidence="1">Belongs to the 'phage' integrase family.</text>
</comment>
<proteinExistence type="inferred from homology"/>
<dbReference type="Gene3D" id="1.10.150.130">
    <property type="match status" value="1"/>
</dbReference>
<dbReference type="GO" id="GO:0015074">
    <property type="term" value="P:DNA integration"/>
    <property type="evidence" value="ECO:0007669"/>
    <property type="project" value="UniProtKB-KW"/>
</dbReference>
<evidence type="ECO:0000256" key="2">
    <source>
        <dbReference type="ARBA" id="ARBA00022908"/>
    </source>
</evidence>
<keyword evidence="3" id="KW-0238">DNA-binding</keyword>
<evidence type="ECO:0000256" key="1">
    <source>
        <dbReference type="ARBA" id="ARBA00008857"/>
    </source>
</evidence>
<dbReference type="Pfam" id="PF00589">
    <property type="entry name" value="Phage_integrase"/>
    <property type="match status" value="1"/>
</dbReference>
<dbReference type="EMBL" id="BSNC01000002">
    <property type="protein sequence ID" value="GLP95331.1"/>
    <property type="molecule type" value="Genomic_DNA"/>
</dbReference>
<dbReference type="InterPro" id="IPR025166">
    <property type="entry name" value="Integrase_DNA_bind_dom"/>
</dbReference>
<dbReference type="Gene3D" id="1.10.443.10">
    <property type="entry name" value="Intergrase catalytic core"/>
    <property type="match status" value="1"/>
</dbReference>
<dbReference type="InterPro" id="IPR038488">
    <property type="entry name" value="Integrase_DNA-bd_sf"/>
</dbReference>
<reference evidence="6" key="2">
    <citation type="submission" date="2023-01" db="EMBL/GenBank/DDBJ databases">
        <title>Draft genome sequence of Paraferrimonas sedimenticola strain NBRC 101628.</title>
        <authorList>
            <person name="Sun Q."/>
            <person name="Mori K."/>
        </authorList>
    </citation>
    <scope>NUCLEOTIDE SEQUENCE</scope>
    <source>
        <strain evidence="6">NBRC 101628</strain>
    </source>
</reference>
<dbReference type="GO" id="GO:0003677">
    <property type="term" value="F:DNA binding"/>
    <property type="evidence" value="ECO:0007669"/>
    <property type="project" value="UniProtKB-KW"/>
</dbReference>
<accession>A0AA37RUC5</accession>
<sequence>MLTDSYLKSIHLKPTKPFEKADKQGLSVRVSALGAITFQYRYRLKSKRGEIMEMQRLRIGSYPELSLAEARRKHRVLQQVRDEGFDPAKWQDNERKKNSDELTLNETFHRYYKAKVEGELQNPKLLVYQYDRHVKPILGERYVNSIRLWEWMDVFDGIAAKTPPTASATLSFMRNCLRWALKRQICDDNPLVHVRAGDDLGVVLNSCDRVLNRTELHWLLRACDSGDLERQHSDTLLFLLYTGCRGAELCRSFKSWFNMDTQVWRIPANSHKAGKKTKKDLIHPIIDEWKPFLQAMLDRYPGDRLITTRWGDPLGKVYFHTHRASQMAIAWIKEHGGEIAHFTAHDLRRTARTNFSDFTTTDIAEIMLGHSITGVRAVYDKSEYLKPQAEAYSKWWARLEELRQPDALNVVVPLRKAW</sequence>
<protein>
    <submittedName>
        <fullName evidence="6">Lambda phage integrase Int</fullName>
    </submittedName>
</protein>
<dbReference type="InterPro" id="IPR011010">
    <property type="entry name" value="DNA_brk_join_enz"/>
</dbReference>
<feature type="domain" description="Tyr recombinase" evidence="5">
    <location>
        <begin position="206"/>
        <end position="393"/>
    </location>
</feature>
<gene>
    <name evidence="6" type="primary">int_2</name>
    <name evidence="6" type="ORF">GCM10007895_06370</name>
</gene>
<keyword evidence="4" id="KW-0233">DNA recombination</keyword>
<dbReference type="InterPro" id="IPR002104">
    <property type="entry name" value="Integrase_catalytic"/>
</dbReference>
<evidence type="ECO:0000313" key="6">
    <source>
        <dbReference type="EMBL" id="GLP95331.1"/>
    </source>
</evidence>
<keyword evidence="7" id="KW-1185">Reference proteome</keyword>
<evidence type="ECO:0000256" key="4">
    <source>
        <dbReference type="ARBA" id="ARBA00023172"/>
    </source>
</evidence>
<evidence type="ECO:0000256" key="3">
    <source>
        <dbReference type="ARBA" id="ARBA00023125"/>
    </source>
</evidence>
<dbReference type="PROSITE" id="PS51898">
    <property type="entry name" value="TYR_RECOMBINASE"/>
    <property type="match status" value="1"/>
</dbReference>
<evidence type="ECO:0000259" key="5">
    <source>
        <dbReference type="PROSITE" id="PS51898"/>
    </source>
</evidence>
<dbReference type="AlphaFoldDB" id="A0AA37RUC5"/>
<name>A0AA37RUC5_9GAMM</name>
<dbReference type="PANTHER" id="PTHR30629:SF2">
    <property type="entry name" value="PROPHAGE INTEGRASE INTS-RELATED"/>
    <property type="match status" value="1"/>
</dbReference>
<keyword evidence="2" id="KW-0229">DNA integration</keyword>
<dbReference type="Pfam" id="PF13356">
    <property type="entry name" value="Arm-DNA-bind_3"/>
    <property type="match status" value="1"/>
</dbReference>